<dbReference type="InterPro" id="IPR038604">
    <property type="entry name" value="HopJ_sf"/>
</dbReference>
<dbReference type="AlphaFoldDB" id="A0A167JMF6"/>
<dbReference type="InterPro" id="IPR014984">
    <property type="entry name" value="HopJ"/>
</dbReference>
<dbReference type="PATRIC" id="fig|1365257.3.peg.4246"/>
<proteinExistence type="predicted"/>
<gene>
    <name evidence="1" type="ORF">N478_04655</name>
</gene>
<accession>A0A167JMF6</accession>
<sequence length="123" mass="13918">MTNLPQSPENIESFIKRVTTQGNTVEFEQTISLIDSHYEFNACAFKNGEQHNEAGTNLGSCKILAFAKLNNLPEHATLHCFGRYYREDVLLNPKGTDHANIRNFIQFGWQGVSFSQLPLVQKS</sequence>
<reference evidence="1 2" key="1">
    <citation type="submission" date="2013-07" db="EMBL/GenBank/DDBJ databases">
        <title>Comparative Genomic and Metabolomic Analysis of Twelve Strains of Pseudoalteromonas luteoviolacea.</title>
        <authorList>
            <person name="Vynne N.G."/>
            <person name="Mansson M."/>
            <person name="Gram L."/>
        </authorList>
    </citation>
    <scope>NUCLEOTIDE SEQUENCE [LARGE SCALE GENOMIC DNA]</scope>
    <source>
        <strain evidence="1 2">S4060-1</strain>
    </source>
</reference>
<protein>
    <recommendedName>
        <fullName evidence="3">Type III effector</fullName>
    </recommendedName>
</protein>
<evidence type="ECO:0000313" key="1">
    <source>
        <dbReference type="EMBL" id="KZN61361.1"/>
    </source>
</evidence>
<evidence type="ECO:0008006" key="3">
    <source>
        <dbReference type="Google" id="ProtNLM"/>
    </source>
</evidence>
<dbReference type="Proteomes" id="UP000076661">
    <property type="component" value="Unassembled WGS sequence"/>
</dbReference>
<name>A0A167JMF6_9GAMM</name>
<comment type="caution">
    <text evidence="1">The sequence shown here is derived from an EMBL/GenBank/DDBJ whole genome shotgun (WGS) entry which is preliminary data.</text>
</comment>
<dbReference type="Gene3D" id="3.20.160.10">
    <property type="entry name" value="vpa0580 domain like"/>
    <property type="match status" value="1"/>
</dbReference>
<dbReference type="Pfam" id="PF08888">
    <property type="entry name" value="HopJ"/>
    <property type="match status" value="1"/>
</dbReference>
<dbReference type="RefSeq" id="WP_063382498.1">
    <property type="nucleotide sequence ID" value="NZ_AUXX01000045.1"/>
</dbReference>
<evidence type="ECO:0000313" key="2">
    <source>
        <dbReference type="Proteomes" id="UP000076661"/>
    </source>
</evidence>
<dbReference type="EMBL" id="AUXX01000045">
    <property type="protein sequence ID" value="KZN61361.1"/>
    <property type="molecule type" value="Genomic_DNA"/>
</dbReference>
<organism evidence="1 2">
    <name type="scientific">Pseudoalteromonas luteoviolacea S4060-1</name>
    <dbReference type="NCBI Taxonomy" id="1365257"/>
    <lineage>
        <taxon>Bacteria</taxon>
        <taxon>Pseudomonadati</taxon>
        <taxon>Pseudomonadota</taxon>
        <taxon>Gammaproteobacteria</taxon>
        <taxon>Alteromonadales</taxon>
        <taxon>Pseudoalteromonadaceae</taxon>
        <taxon>Pseudoalteromonas</taxon>
    </lineage>
</organism>